<evidence type="ECO:0008006" key="6">
    <source>
        <dbReference type="Google" id="ProtNLM"/>
    </source>
</evidence>
<dbReference type="EMBL" id="RJNJ01000014">
    <property type="protein sequence ID" value="RSI64764.1"/>
    <property type="molecule type" value="Genomic_DNA"/>
</dbReference>
<sequence length="108" mass="12560">MMRLIEGLRFLVEVVAILGLFSVSVIQISWLEKFLFFLLAVLLILFWARYMAPKSPHAFKKWHRLVAETSIFILVSGSFWHLYGLQIGILYLALSFGSLGLLYYFQLE</sequence>
<dbReference type="Proteomes" id="UP000267593">
    <property type="component" value="Unassembled WGS sequence"/>
</dbReference>
<gene>
    <name evidence="3" type="ORF">D8863_09420</name>
    <name evidence="2" type="ORF">SORDD25_00514</name>
</gene>
<dbReference type="AlphaFoldDB" id="A0A125YMJ5"/>
<feature type="transmembrane region" description="Helical" evidence="1">
    <location>
        <begin position="7"/>
        <end position="28"/>
    </location>
</feature>
<keyword evidence="1" id="KW-0812">Transmembrane</keyword>
<dbReference type="RefSeq" id="WP_000985025.1">
    <property type="nucleotide sequence ID" value="NZ_CP066021.1"/>
</dbReference>
<reference evidence="3 5" key="2">
    <citation type="submission" date="2018-11" db="EMBL/GenBank/DDBJ databases">
        <title>Species Designations Belie Phenotypic and Genotypic Heterogeneity in Oral Streptococci.</title>
        <authorList>
            <person name="Velsko I."/>
        </authorList>
    </citation>
    <scope>NUCLEOTIDE SEQUENCE [LARGE SCALE GENOMIC DNA]</scope>
    <source>
        <strain evidence="3 5">BCC63</strain>
    </source>
</reference>
<dbReference type="InterPro" id="IPR021214">
    <property type="entry name" value="DUF2568"/>
</dbReference>
<comment type="caution">
    <text evidence="2">The sequence shown here is derived from an EMBL/GenBank/DDBJ whole genome shotgun (WGS) entry which is preliminary data.</text>
</comment>
<reference evidence="2 4" key="1">
    <citation type="submission" date="2016-01" db="EMBL/GenBank/DDBJ databases">
        <title>Highly variable Streptococcus oralis are common among viridans streptococci isolated from primates.</title>
        <authorList>
            <person name="Denapaite D."/>
            <person name="Rieger M."/>
            <person name="Koendgen S."/>
            <person name="Brueckner R."/>
            <person name="Ochigava I."/>
            <person name="Kappeler P."/>
            <person name="Maetz-Rensing K."/>
            <person name="Leendertz F."/>
            <person name="Hakenbeck R."/>
        </authorList>
    </citation>
    <scope>NUCLEOTIDE SEQUENCE [LARGE SCALE GENOMIC DNA]</scope>
    <source>
        <strain evidence="2 4">DD25</strain>
    </source>
</reference>
<evidence type="ECO:0000313" key="3">
    <source>
        <dbReference type="EMBL" id="RSI64764.1"/>
    </source>
</evidence>
<feature type="transmembrane region" description="Helical" evidence="1">
    <location>
        <begin position="34"/>
        <end position="52"/>
    </location>
</feature>
<accession>A0A125YMJ5</accession>
<protein>
    <recommendedName>
        <fullName evidence="6">DUF2568 domain-containing protein</fullName>
    </recommendedName>
</protein>
<evidence type="ECO:0000313" key="5">
    <source>
        <dbReference type="Proteomes" id="UP000267593"/>
    </source>
</evidence>
<proteinExistence type="predicted"/>
<evidence type="ECO:0000313" key="4">
    <source>
        <dbReference type="Proteomes" id="UP000071369"/>
    </source>
</evidence>
<dbReference type="PATRIC" id="fig|1303.86.peg.530"/>
<name>A0A125YMJ5_STROR</name>
<dbReference type="GeneID" id="49600130"/>
<dbReference type="EMBL" id="LQZC01000005">
    <property type="protein sequence ID" value="KXU08406.1"/>
    <property type="molecule type" value="Genomic_DNA"/>
</dbReference>
<organism evidence="2 4">
    <name type="scientific">Streptococcus oralis</name>
    <dbReference type="NCBI Taxonomy" id="1303"/>
    <lineage>
        <taxon>Bacteria</taxon>
        <taxon>Bacillati</taxon>
        <taxon>Bacillota</taxon>
        <taxon>Bacilli</taxon>
        <taxon>Lactobacillales</taxon>
        <taxon>Streptococcaceae</taxon>
        <taxon>Streptococcus</taxon>
    </lineage>
</organism>
<feature type="transmembrane region" description="Helical" evidence="1">
    <location>
        <begin position="64"/>
        <end position="83"/>
    </location>
</feature>
<keyword evidence="1" id="KW-1133">Transmembrane helix</keyword>
<keyword evidence="1" id="KW-0472">Membrane</keyword>
<dbReference type="Proteomes" id="UP000071369">
    <property type="component" value="Unassembled WGS sequence"/>
</dbReference>
<dbReference type="Pfam" id="PF10823">
    <property type="entry name" value="DUF2568"/>
    <property type="match status" value="1"/>
</dbReference>
<evidence type="ECO:0000256" key="1">
    <source>
        <dbReference type="SAM" id="Phobius"/>
    </source>
</evidence>
<evidence type="ECO:0000313" key="2">
    <source>
        <dbReference type="EMBL" id="KXU08406.1"/>
    </source>
</evidence>